<dbReference type="AlphaFoldDB" id="A7SZT8"/>
<dbReference type="Proteomes" id="UP000001593">
    <property type="component" value="Unassembled WGS sequence"/>
</dbReference>
<keyword evidence="2" id="KW-1185">Reference proteome</keyword>
<dbReference type="EMBL" id="DS469981">
    <property type="protein sequence ID" value="EDO30778.1"/>
    <property type="molecule type" value="Genomic_DNA"/>
</dbReference>
<dbReference type="InParanoid" id="A7SZT8"/>
<name>A7SZT8_NEMVE</name>
<evidence type="ECO:0000313" key="1">
    <source>
        <dbReference type="EMBL" id="EDO30778.1"/>
    </source>
</evidence>
<reference evidence="1 2" key="1">
    <citation type="journal article" date="2007" name="Science">
        <title>Sea anemone genome reveals ancestral eumetazoan gene repertoire and genomic organization.</title>
        <authorList>
            <person name="Putnam N.H."/>
            <person name="Srivastava M."/>
            <person name="Hellsten U."/>
            <person name="Dirks B."/>
            <person name="Chapman J."/>
            <person name="Salamov A."/>
            <person name="Terry A."/>
            <person name="Shapiro H."/>
            <person name="Lindquist E."/>
            <person name="Kapitonov V.V."/>
            <person name="Jurka J."/>
            <person name="Genikhovich G."/>
            <person name="Grigoriev I.V."/>
            <person name="Lucas S.M."/>
            <person name="Steele R.E."/>
            <person name="Finnerty J.R."/>
            <person name="Technau U."/>
            <person name="Martindale M.Q."/>
            <person name="Rokhsar D.S."/>
        </authorList>
    </citation>
    <scope>NUCLEOTIDE SEQUENCE [LARGE SCALE GENOMIC DNA]</scope>
    <source>
        <strain evidence="2">CH2 X CH6</strain>
    </source>
</reference>
<dbReference type="PhylomeDB" id="A7SZT8"/>
<dbReference type="PANTHER" id="PTHR33395:SF22">
    <property type="entry name" value="REVERSE TRANSCRIPTASE DOMAIN-CONTAINING PROTEIN"/>
    <property type="match status" value="1"/>
</dbReference>
<evidence type="ECO:0000313" key="2">
    <source>
        <dbReference type="Proteomes" id="UP000001593"/>
    </source>
</evidence>
<dbReference type="STRING" id="45351.A7SZT8"/>
<accession>A7SZT8</accession>
<dbReference type="PANTHER" id="PTHR33395">
    <property type="entry name" value="TRANSCRIPTASE, PUTATIVE-RELATED-RELATED"/>
    <property type="match status" value="1"/>
</dbReference>
<gene>
    <name evidence="1" type="ORF">NEMVEDRAFT_v1g220112</name>
</gene>
<dbReference type="OMA" id="KEPPWHN"/>
<sequence>MLDIADNCGLSRLVTFPTREESRLDLVLTSHSDLISNLHGLDGIGDYSIVSFDLNVSIKVNKKKPRYVYKLRLTDFDAVRTDAEELGNNFFAREPSQYSVEQNWQMFIEGLLEIANKRVPMKKLGSSSDAPWITREHKRLLRKRKRLYNNYKKFGNAADKQKYRRFQKELKATLCKAQDDYIAEILNIDPKSKPKKYILKQKDRTR</sequence>
<dbReference type="HOGENOM" id="CLU_1333339_0_0_1"/>
<proteinExistence type="predicted"/>
<protein>
    <submittedName>
        <fullName evidence="1">Uncharacterized protein</fullName>
    </submittedName>
</protein>
<organism evidence="1 2">
    <name type="scientific">Nematostella vectensis</name>
    <name type="common">Starlet sea anemone</name>
    <dbReference type="NCBI Taxonomy" id="45351"/>
    <lineage>
        <taxon>Eukaryota</taxon>
        <taxon>Metazoa</taxon>
        <taxon>Cnidaria</taxon>
        <taxon>Anthozoa</taxon>
        <taxon>Hexacorallia</taxon>
        <taxon>Actiniaria</taxon>
        <taxon>Edwardsiidae</taxon>
        <taxon>Nematostella</taxon>
    </lineage>
</organism>